<dbReference type="KEGG" id="nfl:COO91_10877"/>
<name>A0A2K8TAF7_9NOSO</name>
<geneLocation type="plasmid" evidence="2">
    <name>pnfsy08</name>
</geneLocation>
<dbReference type="EMBL" id="CP024793">
    <property type="protein sequence ID" value="AUB44639.1"/>
    <property type="molecule type" value="Genomic_DNA"/>
</dbReference>
<sequence>MRKILTTFLALGFYLTPLTVMLMAQPAWGQAQNLRSLEAKRLLEQGIKLTQQQKHHQAIEILQQTLIIAQELKDQKSEENVMVWLGFNYKALEEKLKAQERILQPTLESIPCCERSD</sequence>
<evidence type="ECO:0000313" key="1">
    <source>
        <dbReference type="EMBL" id="AUB44639.1"/>
    </source>
</evidence>
<proteinExistence type="predicted"/>
<accession>A0A2K8TAF7</accession>
<dbReference type="InterPro" id="IPR011990">
    <property type="entry name" value="TPR-like_helical_dom_sf"/>
</dbReference>
<organism evidence="1 2">
    <name type="scientific">Nostoc flagelliforme CCNUN1</name>
    <dbReference type="NCBI Taxonomy" id="2038116"/>
    <lineage>
        <taxon>Bacteria</taxon>
        <taxon>Bacillati</taxon>
        <taxon>Cyanobacteriota</taxon>
        <taxon>Cyanophyceae</taxon>
        <taxon>Nostocales</taxon>
        <taxon>Nostocaceae</taxon>
        <taxon>Nostoc</taxon>
    </lineage>
</organism>
<evidence type="ECO:0000313" key="2">
    <source>
        <dbReference type="Proteomes" id="UP000232003"/>
    </source>
</evidence>
<keyword evidence="2" id="KW-1185">Reference proteome</keyword>
<protein>
    <submittedName>
        <fullName evidence="1">Tetratricopeptide</fullName>
    </submittedName>
</protein>
<dbReference type="Proteomes" id="UP000232003">
    <property type="component" value="Plasmid pNFSY08"/>
</dbReference>
<keyword evidence="1" id="KW-0614">Plasmid</keyword>
<gene>
    <name evidence="1" type="ORF">COO91_10877</name>
</gene>
<dbReference type="RefSeq" id="WP_100904271.1">
    <property type="nucleotide sequence ID" value="NZ_CAWNNC010000009.1"/>
</dbReference>
<reference evidence="1 2" key="1">
    <citation type="submission" date="2017-11" db="EMBL/GenBank/DDBJ databases">
        <title>Complete genome of a free-living desiccation-tolerant cyanobacterium and its photosynthetic adaptation to extreme terrestrial habitat.</title>
        <authorList>
            <person name="Shang J."/>
        </authorList>
    </citation>
    <scope>NUCLEOTIDE SEQUENCE [LARGE SCALE GENOMIC DNA]</scope>
    <source>
        <strain evidence="1 2">CCNUN1</strain>
        <plasmid evidence="2">pnfsy08</plasmid>
    </source>
</reference>
<dbReference type="AlphaFoldDB" id="A0A2K8TAF7"/>
<dbReference type="Gene3D" id="1.25.40.10">
    <property type="entry name" value="Tetratricopeptide repeat domain"/>
    <property type="match status" value="1"/>
</dbReference>